<dbReference type="SUPFAM" id="SSF52540">
    <property type="entry name" value="P-loop containing nucleoside triphosphate hydrolases"/>
    <property type="match status" value="3"/>
</dbReference>
<feature type="domain" description="FtsK" evidence="11">
    <location>
        <begin position="1086"/>
        <end position="1260"/>
    </location>
</feature>
<dbReference type="InterPro" id="IPR023837">
    <property type="entry name" value="EccCb-like_Actinobacteria"/>
</dbReference>
<feature type="binding site" evidence="9">
    <location>
        <begin position="486"/>
        <end position="493"/>
    </location>
    <ligand>
        <name>ATP</name>
        <dbReference type="ChEBI" id="CHEBI:30616"/>
    </ligand>
</feature>
<dbReference type="EMBL" id="FXAY01000002">
    <property type="protein sequence ID" value="SMG28981.1"/>
    <property type="molecule type" value="Genomic_DNA"/>
</dbReference>
<evidence type="ECO:0000256" key="5">
    <source>
        <dbReference type="ARBA" id="ARBA00022741"/>
    </source>
</evidence>
<keyword evidence="13" id="KW-1185">Reference proteome</keyword>
<dbReference type="GO" id="GO:0003677">
    <property type="term" value="F:DNA binding"/>
    <property type="evidence" value="ECO:0007669"/>
    <property type="project" value="InterPro"/>
</dbReference>
<dbReference type="PANTHER" id="PTHR22683:SF1">
    <property type="entry name" value="TYPE VII SECRETION SYSTEM PROTEIN ESSC"/>
    <property type="match status" value="1"/>
</dbReference>
<dbReference type="InterPro" id="IPR023836">
    <property type="entry name" value="EccCa-like_Actinobacteria"/>
</dbReference>
<keyword evidence="7 10" id="KW-1133">Transmembrane helix</keyword>
<organism evidence="12 13">
    <name type="scientific">Agreia pratensis</name>
    <dbReference type="NCBI Taxonomy" id="150121"/>
    <lineage>
        <taxon>Bacteria</taxon>
        <taxon>Bacillati</taxon>
        <taxon>Actinomycetota</taxon>
        <taxon>Actinomycetes</taxon>
        <taxon>Micrococcales</taxon>
        <taxon>Microbacteriaceae</taxon>
        <taxon>Agreia</taxon>
    </lineage>
</organism>
<evidence type="ECO:0000256" key="10">
    <source>
        <dbReference type="SAM" id="Phobius"/>
    </source>
</evidence>
<keyword evidence="8 10" id="KW-0472">Membrane</keyword>
<comment type="subcellular location">
    <subcellularLocation>
        <location evidence="1">Cell membrane</location>
        <topology evidence="1">Multi-pass membrane protein</topology>
    </subcellularLocation>
</comment>
<evidence type="ECO:0000256" key="9">
    <source>
        <dbReference type="PROSITE-ProRule" id="PRU00289"/>
    </source>
</evidence>
<protein>
    <submittedName>
        <fullName evidence="12">DNA segregation ATPase FtsK/SpoIIIE, S-DNA-T family</fullName>
    </submittedName>
</protein>
<evidence type="ECO:0000256" key="6">
    <source>
        <dbReference type="ARBA" id="ARBA00022840"/>
    </source>
</evidence>
<keyword evidence="6 9" id="KW-0067">ATP-binding</keyword>
<dbReference type="Gene3D" id="3.40.50.300">
    <property type="entry name" value="P-loop containing nucleotide triphosphate hydrolases"/>
    <property type="match status" value="4"/>
</dbReference>
<keyword evidence="2" id="KW-1003">Cell membrane</keyword>
<gene>
    <name evidence="12" type="ORF">SAMN06296010_1528</name>
</gene>
<keyword evidence="3 10" id="KW-0812">Transmembrane</keyword>
<dbReference type="RefSeq" id="WP_085484581.1">
    <property type="nucleotide sequence ID" value="NZ_FXAY01000002.1"/>
</dbReference>
<evidence type="ECO:0000256" key="4">
    <source>
        <dbReference type="ARBA" id="ARBA00022737"/>
    </source>
</evidence>
<dbReference type="NCBIfam" id="TIGR03925">
    <property type="entry name" value="T7SS_EccC_b"/>
    <property type="match status" value="1"/>
</dbReference>
<name>A0A1X7JLQ7_9MICO</name>
<dbReference type="SMART" id="SM00382">
    <property type="entry name" value="AAA"/>
    <property type="match status" value="3"/>
</dbReference>
<dbReference type="InterPro" id="IPR003593">
    <property type="entry name" value="AAA+_ATPase"/>
</dbReference>
<feature type="domain" description="FtsK" evidence="11">
    <location>
        <begin position="803"/>
        <end position="994"/>
    </location>
</feature>
<dbReference type="STRING" id="150121.SAMN06296010_1528"/>
<dbReference type="GO" id="GO:0005886">
    <property type="term" value="C:plasma membrane"/>
    <property type="evidence" value="ECO:0007669"/>
    <property type="project" value="UniProtKB-SubCell"/>
</dbReference>
<evidence type="ECO:0000259" key="11">
    <source>
        <dbReference type="PROSITE" id="PS50901"/>
    </source>
</evidence>
<feature type="binding site" evidence="9">
    <location>
        <begin position="821"/>
        <end position="828"/>
    </location>
    <ligand>
        <name>ATP</name>
        <dbReference type="ChEBI" id="CHEBI:30616"/>
    </ligand>
</feature>
<evidence type="ECO:0000256" key="2">
    <source>
        <dbReference type="ARBA" id="ARBA00022475"/>
    </source>
</evidence>
<dbReference type="PANTHER" id="PTHR22683">
    <property type="entry name" value="SPORULATION PROTEIN RELATED"/>
    <property type="match status" value="1"/>
</dbReference>
<evidence type="ECO:0000313" key="12">
    <source>
        <dbReference type="EMBL" id="SMG28981.1"/>
    </source>
</evidence>
<keyword evidence="5 9" id="KW-0547">Nucleotide-binding</keyword>
<dbReference type="NCBIfam" id="TIGR03924">
    <property type="entry name" value="T7SS_EccC_a"/>
    <property type="match status" value="1"/>
</dbReference>
<dbReference type="PROSITE" id="PS50901">
    <property type="entry name" value="FTSK"/>
    <property type="match status" value="3"/>
</dbReference>
<dbReference type="InterPro" id="IPR002543">
    <property type="entry name" value="FtsK_dom"/>
</dbReference>
<sequence length="1292" mass="139022">MSAIMIHRPARVTEPVTPPEQQVLAVPPPLGDAPVGGLPLQSLLPVLGSMSSITMMVVLRSNPIMVVVGAMVLVVALTGGVGMALSSRGRQVRARRHARERYLDYLENIRSELRSSRSRIRRQALTVHPAPSELFDVVPDPARVWERRRTDADFLHARIGTGIRTWFTLSVPEDPNPVQPFDPIMAREARGVSSNYAHIGGMPVSIDLTATPVVSIVASPEQGRHIARTIVAQLAAFHSPDDLQLGLVVPPDARGAWDGADLLPHAQIDGQWDGPLPLRRVATTTEGLGALLRDEFSARFTRMAASRGGSDTPDAPLALVIDHSTSPVGSLGMPLDALTRIGVVVIAVVSDRLHEPGETSLRIVADEASGTVTIQYPGTTDQPNVENITPDSLPVAAFSRLMSMLAPLQLTTASRHEAGTVRDINALELLGVDAVSEIDPRRWQAPRTAAEFLRVAVGGDDTGNPVLLDIKESAHGGMGPHGICIGATGSGKSEFLRTLVLALATQHSPDDISMILVDYKGGAAFNPFASLPHIAGLIDNLEGEAGLVERARASIAGEVVRRQQQLKDAGALASITEYRAARAENPSLPPMPHLFLVIDEFGELLTAEPEFIELLLTIGRIGRSIGVHMLLSSQRIEGGKLKGLDSYLSYRIGLRTFSEQESQVVLNTPDAFRLPPVPGYGYLKVDTTVYTRFVSGYVSGPTPGPTIDLDDDSIGAFALPPTNTIEAQLAASRGSIAPVIQNDGPALIDDAVARLKPGISPTTPVWLPPLPERLPLFHVLNETKKRLLRVPIGLIDDPTHQHQGPWNIDLAAAGGHHAIIGAPQSGRSTFLRTMAAGIATTHTPTQATIYGLDLTGSGLARLEPFPHVGGIATRQDTEHQVRLLEELHAMLAVRERLFREHRIESLPQLRARHQRGELPQLISPDVILLVDGYGLIRSDFEHLETSMTDLLTRGGSFGIHLVVALTRWAELPMRLQPLIGNKYELRLNDPSESTISRKLSTTLKQPGRILTTDSLFAQLAMPTIDDVPDEQTGDALTALATRTAASWSGPSATPIRLLPANLDPSELPDEFDEPDRIPIGLRQDTMEPALVDFAGRDQHLLVLGDPESGKTTLIRQILNGLVSRNTPEEIVIALMEPRGHLASTLPDEYLGGHATNGATAKELSAALALELTKRQRGESPTTLRIVAVIDDYDIVAAGNTGPLDPLLPFLPQARDLGLSIILTRPVAGSARALYENTLQTIKDMGATGILLSGERAEGPLWPGVHATPAVPGRARIIRRAEPARLIQIAQAS</sequence>
<dbReference type="Proteomes" id="UP000193244">
    <property type="component" value="Unassembled WGS sequence"/>
</dbReference>
<dbReference type="InterPro" id="IPR050206">
    <property type="entry name" value="FtsK/SpoIIIE/SftA"/>
</dbReference>
<evidence type="ECO:0000256" key="1">
    <source>
        <dbReference type="ARBA" id="ARBA00004651"/>
    </source>
</evidence>
<evidence type="ECO:0000256" key="8">
    <source>
        <dbReference type="ARBA" id="ARBA00023136"/>
    </source>
</evidence>
<evidence type="ECO:0000313" key="13">
    <source>
        <dbReference type="Proteomes" id="UP000193244"/>
    </source>
</evidence>
<dbReference type="Pfam" id="PF01580">
    <property type="entry name" value="FtsK_SpoIIIE"/>
    <property type="match status" value="3"/>
</dbReference>
<dbReference type="InterPro" id="IPR027417">
    <property type="entry name" value="P-loop_NTPase"/>
</dbReference>
<dbReference type="OrthoDB" id="9807790at2"/>
<evidence type="ECO:0000256" key="7">
    <source>
        <dbReference type="ARBA" id="ARBA00022989"/>
    </source>
</evidence>
<evidence type="ECO:0000256" key="3">
    <source>
        <dbReference type="ARBA" id="ARBA00022692"/>
    </source>
</evidence>
<accession>A0A1X7JLQ7</accession>
<proteinExistence type="predicted"/>
<feature type="binding site" evidence="9">
    <location>
        <begin position="1104"/>
        <end position="1111"/>
    </location>
    <ligand>
        <name>ATP</name>
        <dbReference type="ChEBI" id="CHEBI:30616"/>
    </ligand>
</feature>
<keyword evidence="4" id="KW-0677">Repeat</keyword>
<feature type="transmembrane region" description="Helical" evidence="10">
    <location>
        <begin position="66"/>
        <end position="85"/>
    </location>
</feature>
<reference evidence="13" key="1">
    <citation type="submission" date="2017-04" db="EMBL/GenBank/DDBJ databases">
        <authorList>
            <person name="Varghese N."/>
            <person name="Submissions S."/>
        </authorList>
    </citation>
    <scope>NUCLEOTIDE SEQUENCE [LARGE SCALE GENOMIC DNA]</scope>
    <source>
        <strain evidence="13">VKM Ac-2510</strain>
    </source>
</reference>
<dbReference type="GO" id="GO:0005524">
    <property type="term" value="F:ATP binding"/>
    <property type="evidence" value="ECO:0007669"/>
    <property type="project" value="UniProtKB-UniRule"/>
</dbReference>
<feature type="domain" description="FtsK" evidence="11">
    <location>
        <begin position="463"/>
        <end position="663"/>
    </location>
</feature>